<evidence type="ECO:0000313" key="2">
    <source>
        <dbReference type="Proteomes" id="UP001143856"/>
    </source>
</evidence>
<proteinExistence type="predicted"/>
<dbReference type="Proteomes" id="UP001143856">
    <property type="component" value="Unassembled WGS sequence"/>
</dbReference>
<keyword evidence="2" id="KW-1185">Reference proteome</keyword>
<gene>
    <name evidence="1" type="ORF">NUW58_g7885</name>
</gene>
<protein>
    <submittedName>
        <fullName evidence="1">Uncharacterized protein</fullName>
    </submittedName>
</protein>
<comment type="caution">
    <text evidence="1">The sequence shown here is derived from an EMBL/GenBank/DDBJ whole genome shotgun (WGS) entry which is preliminary data.</text>
</comment>
<name>A0ACC1NDQ9_9PEZI</name>
<dbReference type="EMBL" id="JAPDGR010002187">
    <property type="protein sequence ID" value="KAJ2977189.1"/>
    <property type="molecule type" value="Genomic_DNA"/>
</dbReference>
<evidence type="ECO:0000313" key="1">
    <source>
        <dbReference type="EMBL" id="KAJ2977189.1"/>
    </source>
</evidence>
<accession>A0ACC1NDQ9</accession>
<reference evidence="1" key="1">
    <citation type="submission" date="2022-10" db="EMBL/GenBank/DDBJ databases">
        <title>Genome Sequence of Xylaria curta.</title>
        <authorList>
            <person name="Buettner E."/>
        </authorList>
    </citation>
    <scope>NUCLEOTIDE SEQUENCE</scope>
    <source>
        <strain evidence="1">Babe10</strain>
    </source>
</reference>
<organism evidence="1 2">
    <name type="scientific">Xylaria curta</name>
    <dbReference type="NCBI Taxonomy" id="42375"/>
    <lineage>
        <taxon>Eukaryota</taxon>
        <taxon>Fungi</taxon>
        <taxon>Dikarya</taxon>
        <taxon>Ascomycota</taxon>
        <taxon>Pezizomycotina</taxon>
        <taxon>Sordariomycetes</taxon>
        <taxon>Xylariomycetidae</taxon>
        <taxon>Xylariales</taxon>
        <taxon>Xylariaceae</taxon>
        <taxon>Xylaria</taxon>
    </lineage>
</organism>
<sequence>MYSREIQGTGNTNLALRDMRKALAWVQENIGAFGGDAGSVTIWGESAGSFAVGQLLMSYGGRTDGLFHRSIQESGSAATAWHNGSDWYQPIYDNIVEQANCTEAIDTLDCLRTVDYDVLFPLLNYTAIPGPGWYPTSLFLNIFGSWGLILTRGRRRRHPGLVSNQRAFLLPHVGTYTYETGHKMEALVLRNLEAAVDEGKMFTIVPEQKGLDWVPGAKDINS</sequence>